<dbReference type="PROSITE" id="PS51165">
    <property type="entry name" value="THUMP"/>
    <property type="match status" value="1"/>
</dbReference>
<proteinExistence type="inferred from homology"/>
<keyword evidence="2 6" id="KW-0698">rRNA processing</keyword>
<dbReference type="GO" id="GO:0052915">
    <property type="term" value="F:23S rRNA (guanine(2445)-N(2))-methyltransferase activity"/>
    <property type="evidence" value="ECO:0007669"/>
    <property type="project" value="UniProtKB-UniRule"/>
</dbReference>
<evidence type="ECO:0000256" key="2">
    <source>
        <dbReference type="ARBA" id="ARBA00022552"/>
    </source>
</evidence>
<comment type="subcellular location">
    <subcellularLocation>
        <location evidence="6">Cytoplasm</location>
    </subcellularLocation>
</comment>
<protein>
    <recommendedName>
        <fullName evidence="6">Ribosomal RNA large subunit methyltransferase K/L</fullName>
    </recommendedName>
    <domain>
        <recommendedName>
            <fullName evidence="6">23S rRNA m2G2445 methyltransferase</fullName>
            <ecNumber evidence="6">2.1.1.173</ecNumber>
        </recommendedName>
        <alternativeName>
            <fullName evidence="6">rRNA (guanine-N(2)-)-methyltransferase RlmL</fullName>
        </alternativeName>
    </domain>
    <domain>
        <recommendedName>
            <fullName evidence="6">23S rRNA m7G2069 methyltransferase</fullName>
            <ecNumber evidence="6">2.1.1.264</ecNumber>
        </recommendedName>
        <alternativeName>
            <fullName evidence="6">rRNA (guanine-N(7)-)-methyltransferase RlmK</fullName>
        </alternativeName>
    </domain>
</protein>
<evidence type="ECO:0000313" key="9">
    <source>
        <dbReference type="EMBL" id="ASP39620.1"/>
    </source>
</evidence>
<comment type="catalytic activity">
    <reaction evidence="6">
        <text>guanosine(2069) in 23S rRNA + S-adenosyl-L-methionine = N(2)-methylguanosine(2069) in 23S rRNA + S-adenosyl-L-homocysteine + H(+)</text>
        <dbReference type="Rhea" id="RHEA:43772"/>
        <dbReference type="Rhea" id="RHEA-COMP:10688"/>
        <dbReference type="Rhea" id="RHEA-COMP:10689"/>
        <dbReference type="ChEBI" id="CHEBI:15378"/>
        <dbReference type="ChEBI" id="CHEBI:57856"/>
        <dbReference type="ChEBI" id="CHEBI:59789"/>
        <dbReference type="ChEBI" id="CHEBI:74269"/>
        <dbReference type="ChEBI" id="CHEBI:74481"/>
        <dbReference type="EC" id="2.1.1.264"/>
    </reaction>
</comment>
<dbReference type="SMART" id="SM00981">
    <property type="entry name" value="THUMP"/>
    <property type="match status" value="1"/>
</dbReference>
<dbReference type="PANTHER" id="PTHR47313">
    <property type="entry name" value="RIBOSOMAL RNA LARGE SUBUNIT METHYLTRANSFERASE K/L"/>
    <property type="match status" value="1"/>
</dbReference>
<dbReference type="Pfam" id="PF10672">
    <property type="entry name" value="Methyltrans_SAM"/>
    <property type="match status" value="1"/>
</dbReference>
<evidence type="ECO:0000256" key="5">
    <source>
        <dbReference type="ARBA" id="ARBA00022691"/>
    </source>
</evidence>
<dbReference type="CDD" id="cd02440">
    <property type="entry name" value="AdoMet_MTases"/>
    <property type="match status" value="1"/>
</dbReference>
<dbReference type="CDD" id="cd11715">
    <property type="entry name" value="THUMP_AdoMetMT"/>
    <property type="match status" value="1"/>
</dbReference>
<dbReference type="EC" id="2.1.1.173" evidence="6"/>
<dbReference type="InterPro" id="IPR017244">
    <property type="entry name" value="23SrRNA_methyltr_KL"/>
</dbReference>
<evidence type="ECO:0000256" key="1">
    <source>
        <dbReference type="ARBA" id="ARBA00022490"/>
    </source>
</evidence>
<dbReference type="Gene3D" id="3.30.2130.30">
    <property type="match status" value="1"/>
</dbReference>
<comment type="similarity">
    <text evidence="6">Belongs to the methyltransferase superfamily. RlmKL family.</text>
</comment>
<dbReference type="PANTHER" id="PTHR47313:SF1">
    <property type="entry name" value="RIBOSOMAL RNA LARGE SUBUNIT METHYLTRANSFERASE K_L"/>
    <property type="match status" value="1"/>
</dbReference>
<dbReference type="InterPro" id="IPR029063">
    <property type="entry name" value="SAM-dependent_MTases_sf"/>
</dbReference>
<evidence type="ECO:0000256" key="3">
    <source>
        <dbReference type="ARBA" id="ARBA00022603"/>
    </source>
</evidence>
<dbReference type="PROSITE" id="PS00092">
    <property type="entry name" value="N6_MTASE"/>
    <property type="match status" value="1"/>
</dbReference>
<dbReference type="InterPro" id="IPR004114">
    <property type="entry name" value="THUMP_dom"/>
</dbReference>
<name>A0A222FLG3_9GAMM</name>
<dbReference type="Pfam" id="PF01170">
    <property type="entry name" value="UPF0020"/>
    <property type="match status" value="1"/>
</dbReference>
<evidence type="ECO:0000259" key="8">
    <source>
        <dbReference type="PROSITE" id="PS51165"/>
    </source>
</evidence>
<dbReference type="GO" id="GO:0005737">
    <property type="term" value="C:cytoplasm"/>
    <property type="evidence" value="ECO:0007669"/>
    <property type="project" value="UniProtKB-SubCell"/>
</dbReference>
<feature type="domain" description="THUMP" evidence="8">
    <location>
        <begin position="51"/>
        <end position="161"/>
    </location>
</feature>
<dbReference type="InterPro" id="IPR053943">
    <property type="entry name" value="RlmKL-like_Mtase_CS"/>
</dbReference>
<accession>A0A222FLG3</accession>
<evidence type="ECO:0000313" key="10">
    <source>
        <dbReference type="Proteomes" id="UP000202440"/>
    </source>
</evidence>
<dbReference type="Gene3D" id="3.40.50.150">
    <property type="entry name" value="Vaccinia Virus protein VP39"/>
    <property type="match status" value="2"/>
</dbReference>
<dbReference type="Gene3D" id="3.30.750.80">
    <property type="entry name" value="RNA methyltransferase domain (HRMD) like"/>
    <property type="match status" value="1"/>
</dbReference>
<dbReference type="EMBL" id="CP022530">
    <property type="protein sequence ID" value="ASP39620.1"/>
    <property type="molecule type" value="Genomic_DNA"/>
</dbReference>
<dbReference type="EC" id="2.1.1.264" evidence="6"/>
<dbReference type="AlphaFoldDB" id="A0A222FLG3"/>
<dbReference type="Pfam" id="PF02926">
    <property type="entry name" value="THUMP"/>
    <property type="match status" value="1"/>
</dbReference>
<dbReference type="OrthoDB" id="9809404at2"/>
<sequence>MQTDVQAPEVAWMALCPKGLESLLADEISHLGGKVERETHMGVAFSGPLEVVYRVCLWSRLASRILLPLYESQVTSVNELYDCARQVDWNSVFSVSATFRIDFHGRTDFVRNTQFGAQRIKDAVVDSFREQQGQRPSVDKNAAVRIEARLAKGKLSLFLNLSGDSLHRRGYRLQPGKAPLKENLAAALLLRAGWPEKWAQGQHLVDPMCGSGTLLIEAAMMAADIAPGFNRQLWGFSDWKGHDRKLWLQLCDEARQRRSDGIAALKNRFYGFDIDPEQLNAAHKNLERSGLAGKVHLERRSVDALRVKDEVVAEGGLIICNPPYGERLSELPQLAPLYQQLHKAGLKLPDWPLAVFTGNVDLAKVISRPMDKQYRFTNGQIATRLLLFGAADERSQAAPESLIRGPVEAFANRVRKNLKQLHKWAKREQVSCYRLYDADLPEYAVAIDRYCAEQGEWLHVQEYTPPKSIDPDKAERRLLDVLAALPEVTGVAAERIVLKRRERQSGKKQYEKVASAEQQLVVREGDVQLVVNLRDYLDTGLFLDHRPTRLLIAQRSAPQQRFLNLFCYTAVASLHAAQRGAQCTSVDMSRTYLNWGKDNFRLNQLDPAQHEFVQQDCLQWLAEHSNKQRGGYDTIFMDPPTFSNSKRMEGVLDIQRDHVQLISQAMTLLNPGGVLIFSTNLRRFQIDRDALKEFVITDQGTKSVPFDFARRPNIHHCFHITRA</sequence>
<keyword evidence="10" id="KW-1185">Reference proteome</keyword>
<dbReference type="PROSITE" id="PS01261">
    <property type="entry name" value="UPF0020"/>
    <property type="match status" value="1"/>
</dbReference>
<dbReference type="Proteomes" id="UP000202440">
    <property type="component" value="Chromosome"/>
</dbReference>
<dbReference type="InterPro" id="IPR054170">
    <property type="entry name" value="RlmL_1st"/>
</dbReference>
<dbReference type="GO" id="GO:0003723">
    <property type="term" value="F:RNA binding"/>
    <property type="evidence" value="ECO:0007669"/>
    <property type="project" value="UniProtKB-UniRule"/>
</dbReference>
<dbReference type="Pfam" id="PF22020">
    <property type="entry name" value="RlmL_1st"/>
    <property type="match status" value="1"/>
</dbReference>
<evidence type="ECO:0000256" key="6">
    <source>
        <dbReference type="HAMAP-Rule" id="MF_01858"/>
    </source>
</evidence>
<comment type="catalytic activity">
    <reaction evidence="6">
        <text>guanosine(2445) in 23S rRNA + S-adenosyl-L-methionine = N(2)-methylguanosine(2445) in 23S rRNA + S-adenosyl-L-homocysteine + H(+)</text>
        <dbReference type="Rhea" id="RHEA:42740"/>
        <dbReference type="Rhea" id="RHEA-COMP:10215"/>
        <dbReference type="Rhea" id="RHEA-COMP:10216"/>
        <dbReference type="ChEBI" id="CHEBI:15378"/>
        <dbReference type="ChEBI" id="CHEBI:57856"/>
        <dbReference type="ChEBI" id="CHEBI:59789"/>
        <dbReference type="ChEBI" id="CHEBI:74269"/>
        <dbReference type="ChEBI" id="CHEBI:74481"/>
        <dbReference type="EC" id="2.1.1.173"/>
    </reaction>
</comment>
<keyword evidence="3 6" id="KW-0489">Methyltransferase</keyword>
<organism evidence="9 10">
    <name type="scientific">Bacterioplanes sanyensis</name>
    <dbReference type="NCBI Taxonomy" id="1249553"/>
    <lineage>
        <taxon>Bacteria</taxon>
        <taxon>Pseudomonadati</taxon>
        <taxon>Pseudomonadota</taxon>
        <taxon>Gammaproteobacteria</taxon>
        <taxon>Oceanospirillales</taxon>
        <taxon>Oceanospirillaceae</taxon>
        <taxon>Bacterioplanes</taxon>
    </lineage>
</organism>
<dbReference type="SUPFAM" id="SSF53335">
    <property type="entry name" value="S-adenosyl-L-methionine-dependent methyltransferases"/>
    <property type="match status" value="2"/>
</dbReference>
<dbReference type="HAMAP" id="MF_01858">
    <property type="entry name" value="23SrRNA_methyltr_KL"/>
    <property type="match status" value="1"/>
</dbReference>
<comment type="function">
    <text evidence="6">Specifically methylates the guanine in position 2445 (m2G2445) and the guanine in position 2069 (m7G2069) of 23S rRNA.</text>
</comment>
<keyword evidence="1 6" id="KW-0963">Cytoplasm</keyword>
<keyword evidence="4 6" id="KW-0808">Transferase</keyword>
<keyword evidence="7" id="KW-0694">RNA-binding</keyword>
<dbReference type="GO" id="GO:0070043">
    <property type="term" value="F:rRNA (guanine-N7-)-methyltransferase activity"/>
    <property type="evidence" value="ECO:0007669"/>
    <property type="project" value="UniProtKB-UniRule"/>
</dbReference>
<evidence type="ECO:0000256" key="4">
    <source>
        <dbReference type="ARBA" id="ARBA00022679"/>
    </source>
</evidence>
<dbReference type="RefSeq" id="WP_094060796.1">
    <property type="nucleotide sequence ID" value="NZ_CP022530.1"/>
</dbReference>
<gene>
    <name evidence="6" type="primary">rlmL</name>
    <name evidence="9" type="ORF">CHH28_13480</name>
</gene>
<dbReference type="KEGG" id="bsan:CHH28_13480"/>
<dbReference type="NCBIfam" id="NF008748">
    <property type="entry name" value="PRK11783.1"/>
    <property type="match status" value="1"/>
</dbReference>
<dbReference type="PIRSF" id="PIRSF037618">
    <property type="entry name" value="RNA_Mtase_bacteria_prd"/>
    <property type="match status" value="1"/>
</dbReference>
<reference evidence="9 10" key="1">
    <citation type="submission" date="2017-07" db="EMBL/GenBank/DDBJ databases">
        <title>Annotated genome sequence of Bacterioplanes sanyensis isolated from Red Sea.</title>
        <authorList>
            <person name="Rehman Z.U."/>
        </authorList>
    </citation>
    <scope>NUCLEOTIDE SEQUENCE [LARGE SCALE GENOMIC DNA]</scope>
    <source>
        <strain evidence="9 10">NV9</strain>
    </source>
</reference>
<dbReference type="InterPro" id="IPR000241">
    <property type="entry name" value="RlmKL-like_Mtase"/>
</dbReference>
<evidence type="ECO:0000256" key="7">
    <source>
        <dbReference type="PROSITE-ProRule" id="PRU00529"/>
    </source>
</evidence>
<dbReference type="InterPro" id="IPR002052">
    <property type="entry name" value="DNA_methylase_N6_adenine_CS"/>
</dbReference>
<keyword evidence="5 6" id="KW-0949">S-adenosyl-L-methionine</keyword>
<dbReference type="InterPro" id="IPR019614">
    <property type="entry name" value="SAM-dep_methyl-trfase"/>
</dbReference>